<accession>A0AAV5X1D1</accession>
<keyword evidence="3" id="KW-1185">Reference proteome</keyword>
<feature type="chain" id="PRO_5043551667" description="CC domain-containing protein" evidence="1">
    <location>
        <begin position="19"/>
        <end position="91"/>
    </location>
</feature>
<evidence type="ECO:0000313" key="2">
    <source>
        <dbReference type="EMBL" id="GMT36328.1"/>
    </source>
</evidence>
<dbReference type="EMBL" id="BTSY01000007">
    <property type="protein sequence ID" value="GMT36328.1"/>
    <property type="molecule type" value="Genomic_DNA"/>
</dbReference>
<proteinExistence type="predicted"/>
<name>A0AAV5X1D1_9BILA</name>
<protein>
    <recommendedName>
        <fullName evidence="4">CC domain-containing protein</fullName>
    </recommendedName>
</protein>
<evidence type="ECO:0000256" key="1">
    <source>
        <dbReference type="SAM" id="SignalP"/>
    </source>
</evidence>
<feature type="signal peptide" evidence="1">
    <location>
        <begin position="1"/>
        <end position="18"/>
    </location>
</feature>
<gene>
    <name evidence="2" type="ORF">PFISCL1PPCAC_27625</name>
</gene>
<sequence>SSIVLGCLLVLAAAQTKGVFERAVGPCINDKCPSGSSCYYAQCIPTEIAPVMPTPDIKTAIGPCGTWSMCEKDQFCFQTKCYPHPNLDALL</sequence>
<organism evidence="2 3">
    <name type="scientific">Pristionchus fissidentatus</name>
    <dbReference type="NCBI Taxonomy" id="1538716"/>
    <lineage>
        <taxon>Eukaryota</taxon>
        <taxon>Metazoa</taxon>
        <taxon>Ecdysozoa</taxon>
        <taxon>Nematoda</taxon>
        <taxon>Chromadorea</taxon>
        <taxon>Rhabditida</taxon>
        <taxon>Rhabditina</taxon>
        <taxon>Diplogasteromorpha</taxon>
        <taxon>Diplogasteroidea</taxon>
        <taxon>Neodiplogasteridae</taxon>
        <taxon>Pristionchus</taxon>
    </lineage>
</organism>
<evidence type="ECO:0000313" key="3">
    <source>
        <dbReference type="Proteomes" id="UP001432322"/>
    </source>
</evidence>
<comment type="caution">
    <text evidence="2">The sequence shown here is derived from an EMBL/GenBank/DDBJ whole genome shotgun (WGS) entry which is preliminary data.</text>
</comment>
<dbReference type="AlphaFoldDB" id="A0AAV5X1D1"/>
<dbReference type="Proteomes" id="UP001432322">
    <property type="component" value="Unassembled WGS sequence"/>
</dbReference>
<reference evidence="2" key="1">
    <citation type="submission" date="2023-10" db="EMBL/GenBank/DDBJ databases">
        <title>Genome assembly of Pristionchus species.</title>
        <authorList>
            <person name="Yoshida K."/>
            <person name="Sommer R.J."/>
        </authorList>
    </citation>
    <scope>NUCLEOTIDE SEQUENCE</scope>
    <source>
        <strain evidence="2">RS5133</strain>
    </source>
</reference>
<feature type="non-terminal residue" evidence="2">
    <location>
        <position position="1"/>
    </location>
</feature>
<evidence type="ECO:0008006" key="4">
    <source>
        <dbReference type="Google" id="ProtNLM"/>
    </source>
</evidence>
<keyword evidence="1" id="KW-0732">Signal</keyword>